<dbReference type="EMBL" id="CP014806">
    <property type="protein sequence ID" value="AMW97941.1"/>
    <property type="molecule type" value="Genomic_DNA"/>
</dbReference>
<dbReference type="RefSeq" id="WP_066783950.1">
    <property type="nucleotide sequence ID" value="NZ_CP014806.1"/>
</dbReference>
<name>A0A143H9G4_9BACL</name>
<proteinExistence type="predicted"/>
<gene>
    <name evidence="1" type="ORF">ATY39_00070</name>
</gene>
<evidence type="ECO:0000313" key="2">
    <source>
        <dbReference type="Proteomes" id="UP000076021"/>
    </source>
</evidence>
<evidence type="ECO:0000313" key="1">
    <source>
        <dbReference type="EMBL" id="AMW97941.1"/>
    </source>
</evidence>
<reference evidence="2" key="2">
    <citation type="submission" date="2016-03" db="EMBL/GenBank/DDBJ databases">
        <authorList>
            <person name="Ploux O."/>
        </authorList>
    </citation>
    <scope>NUCLEOTIDE SEQUENCE [LARGE SCALE GENOMIC DNA]</scope>
    <source>
        <strain evidence="2">PP9</strain>
    </source>
</reference>
<dbReference type="KEGG" id="rst:ATY39_00070"/>
<reference evidence="1 2" key="1">
    <citation type="journal article" date="2016" name="Genome Announc.">
        <title>Whole-Genome Sequence of Rummeliibacillus stabekisii Strain PP9 Isolated from Antarctic Soil.</title>
        <authorList>
            <person name="da Mota F.F."/>
            <person name="Vollu R.E."/>
            <person name="Jurelevicius D."/>
            <person name="Seldin L."/>
        </authorList>
    </citation>
    <scope>NUCLEOTIDE SEQUENCE [LARGE SCALE GENOMIC DNA]</scope>
    <source>
        <strain evidence="1 2">PP9</strain>
    </source>
</reference>
<organism evidence="1 2">
    <name type="scientific">Rummeliibacillus stabekisii</name>
    <dbReference type="NCBI Taxonomy" id="241244"/>
    <lineage>
        <taxon>Bacteria</taxon>
        <taxon>Bacillati</taxon>
        <taxon>Bacillota</taxon>
        <taxon>Bacilli</taxon>
        <taxon>Bacillales</taxon>
        <taxon>Caryophanaceae</taxon>
        <taxon>Rummeliibacillus</taxon>
    </lineage>
</organism>
<accession>A0A143H9G4</accession>
<sequence>MEGSKKKQKEKTKSSYSLRELTPEITGISKSDYRFDAEYKAVQRIVKVMKKLTNNNEKNMRISKEEKDSFVIITRNLYYMTKNDPTGEGQELFSRMAADEKLTVKEYDKLIKLFKEGFEANPDLPLYKMLLDRVNNEDNFYQLKAEIEQQVNQDINFLFRMESSSQREKRAKEYLAILKESSQLNDWREDVKLDLQEETEILIFEMVRRKAEEYFKKEEETDL</sequence>
<protein>
    <submittedName>
        <fullName evidence="1">Uncharacterized protein</fullName>
    </submittedName>
</protein>
<dbReference type="OrthoDB" id="9822213at2"/>
<dbReference type="AlphaFoldDB" id="A0A143H9G4"/>
<keyword evidence="2" id="KW-1185">Reference proteome</keyword>
<dbReference type="STRING" id="241244.ATY39_00070"/>
<dbReference type="Proteomes" id="UP000076021">
    <property type="component" value="Chromosome"/>
</dbReference>